<name>A0A1G9H0C4_9FIRM</name>
<keyword evidence="3" id="KW-1185">Reference proteome</keyword>
<organism evidence="2 3">
    <name type="scientific">Natronincola ferrireducens</name>
    <dbReference type="NCBI Taxonomy" id="393762"/>
    <lineage>
        <taxon>Bacteria</taxon>
        <taxon>Bacillati</taxon>
        <taxon>Bacillota</taxon>
        <taxon>Clostridia</taxon>
        <taxon>Peptostreptococcales</taxon>
        <taxon>Natronincolaceae</taxon>
        <taxon>Natronincola</taxon>
    </lineage>
</organism>
<gene>
    <name evidence="2" type="ORF">SAMN05660472_02535</name>
</gene>
<dbReference type="EMBL" id="FNFP01000007">
    <property type="protein sequence ID" value="SDL05973.1"/>
    <property type="molecule type" value="Genomic_DNA"/>
</dbReference>
<feature type="transmembrane region" description="Helical" evidence="1">
    <location>
        <begin position="66"/>
        <end position="87"/>
    </location>
</feature>
<dbReference type="STRING" id="393762.SAMN05660472_02535"/>
<accession>A0A1G9H0C4</accession>
<protein>
    <submittedName>
        <fullName evidence="2">Uncharacterized protein</fullName>
    </submittedName>
</protein>
<keyword evidence="1" id="KW-0472">Membrane</keyword>
<reference evidence="2 3" key="1">
    <citation type="submission" date="2016-10" db="EMBL/GenBank/DDBJ databases">
        <authorList>
            <person name="de Groot N.N."/>
        </authorList>
    </citation>
    <scope>NUCLEOTIDE SEQUENCE [LARGE SCALE GENOMIC DNA]</scope>
    <source>
        <strain evidence="2 3">DSM 18346</strain>
    </source>
</reference>
<dbReference type="AlphaFoldDB" id="A0A1G9H0C4"/>
<keyword evidence="1" id="KW-1133">Transmembrane helix</keyword>
<sequence length="97" mass="11038">MSIQQTLSILILSTIINVLLIYFLPLKHLFLAIPLKKLRILLSFLSIIIGNYIAISRGHINFITNIPIYLILYASNFLIVMGSYYIGIDIKGDNNEK</sequence>
<dbReference type="Proteomes" id="UP000198718">
    <property type="component" value="Unassembled WGS sequence"/>
</dbReference>
<keyword evidence="1" id="KW-0812">Transmembrane</keyword>
<evidence type="ECO:0000313" key="3">
    <source>
        <dbReference type="Proteomes" id="UP000198718"/>
    </source>
</evidence>
<proteinExistence type="predicted"/>
<feature type="transmembrane region" description="Helical" evidence="1">
    <location>
        <begin position="38"/>
        <end position="60"/>
    </location>
</feature>
<feature type="transmembrane region" description="Helical" evidence="1">
    <location>
        <begin position="6"/>
        <end position="26"/>
    </location>
</feature>
<evidence type="ECO:0000313" key="2">
    <source>
        <dbReference type="EMBL" id="SDL05973.1"/>
    </source>
</evidence>
<evidence type="ECO:0000256" key="1">
    <source>
        <dbReference type="SAM" id="Phobius"/>
    </source>
</evidence>